<dbReference type="InterPro" id="IPR009400">
    <property type="entry name" value="TFIIH_TTDA/Tfb5"/>
</dbReference>
<comment type="function">
    <text evidence="9">In NER, TFIIH acts by opening DNA around the lesion to allow the excision of the damaged oligonucleotide and its replacement by a new DNA fragment. In transcription, TFIIH has an essential role in transcription initiation. When the pre-initiation complex (PIC) has been established, TFIIH is required for promoter opening and promoter escape.</text>
</comment>
<dbReference type="GO" id="GO:0006294">
    <property type="term" value="P:nucleotide-excision repair, preincision complex assembly"/>
    <property type="evidence" value="ECO:0007669"/>
    <property type="project" value="TreeGrafter"/>
</dbReference>
<name>A0A1H6PZA3_YARLL</name>
<dbReference type="Gene3D" id="3.30.70.1220">
    <property type="entry name" value="TFB5-like"/>
    <property type="match status" value="1"/>
</dbReference>
<dbReference type="SUPFAM" id="SSF142897">
    <property type="entry name" value="TFB5-like"/>
    <property type="match status" value="1"/>
</dbReference>
<keyword evidence="7 9" id="KW-0234">DNA repair</keyword>
<protein>
    <recommendedName>
        <fullName evidence="3 9">General transcription and DNA repair factor IIH subunit TFB5</fullName>
    </recommendedName>
</protein>
<dbReference type="OrthoDB" id="354at2759"/>
<dbReference type="FunFam" id="3.30.70.1220:FF:000002">
    <property type="entry name" value="RNA polymerase II transcription factor B subunit 5"/>
    <property type="match status" value="1"/>
</dbReference>
<dbReference type="Pfam" id="PF06331">
    <property type="entry name" value="Tfb5"/>
    <property type="match status" value="1"/>
</dbReference>
<keyword evidence="8 9" id="KW-0539">Nucleus</keyword>
<dbReference type="GO" id="GO:0006367">
    <property type="term" value="P:transcription initiation at RNA polymerase II promoter"/>
    <property type="evidence" value="ECO:0007669"/>
    <property type="project" value="UniProtKB-UniRule"/>
</dbReference>
<dbReference type="SMR" id="A0A1H6PZA3"/>
<comment type="subcellular location">
    <subcellularLocation>
        <location evidence="1 9">Nucleus</location>
    </subcellularLocation>
</comment>
<evidence type="ECO:0000256" key="3">
    <source>
        <dbReference type="ARBA" id="ARBA00021274"/>
    </source>
</evidence>
<dbReference type="GO" id="GO:0000439">
    <property type="term" value="C:transcription factor TFIIH core complex"/>
    <property type="evidence" value="ECO:0007669"/>
    <property type="project" value="UniProtKB-UniRule"/>
</dbReference>
<evidence type="ECO:0000256" key="1">
    <source>
        <dbReference type="ARBA" id="ARBA00004123"/>
    </source>
</evidence>
<dbReference type="PANTHER" id="PTHR28580">
    <property type="entry name" value="GENERAL TRANSCRIPTION FACTOR IIH SUBUNIT 5"/>
    <property type="match status" value="1"/>
</dbReference>
<evidence type="ECO:0000313" key="12">
    <source>
        <dbReference type="Proteomes" id="UP000182444"/>
    </source>
</evidence>
<evidence type="ECO:0000313" key="13">
    <source>
        <dbReference type="Proteomes" id="UP000256601"/>
    </source>
</evidence>
<organism evidence="10 12">
    <name type="scientific">Yarrowia lipolytica</name>
    <name type="common">Candida lipolytica</name>
    <dbReference type="NCBI Taxonomy" id="4952"/>
    <lineage>
        <taxon>Eukaryota</taxon>
        <taxon>Fungi</taxon>
        <taxon>Dikarya</taxon>
        <taxon>Ascomycota</taxon>
        <taxon>Saccharomycotina</taxon>
        <taxon>Dipodascomycetes</taxon>
        <taxon>Dipodascales</taxon>
        <taxon>Dipodascales incertae sedis</taxon>
        <taxon>Yarrowia</taxon>
    </lineage>
</organism>
<evidence type="ECO:0000256" key="5">
    <source>
        <dbReference type="ARBA" id="ARBA00023015"/>
    </source>
</evidence>
<sequence>MPKATRGVLIECDPSIKALIVNIDSSQHNIILDELDDTHLMIHPSMVEVVKQKLNKMLAENTYNPNEEAAKATGK</sequence>
<dbReference type="OMA" id="IYNPMDE"/>
<dbReference type="PANTHER" id="PTHR28580:SF1">
    <property type="entry name" value="GENERAL TRANSCRIPTION FACTOR IIH SUBUNIT 5"/>
    <property type="match status" value="1"/>
</dbReference>
<dbReference type="KEGG" id="yli:2909037"/>
<evidence type="ECO:0000256" key="4">
    <source>
        <dbReference type="ARBA" id="ARBA00022763"/>
    </source>
</evidence>
<dbReference type="Proteomes" id="UP000256601">
    <property type="component" value="Unassembled WGS sequence"/>
</dbReference>
<evidence type="ECO:0000313" key="10">
    <source>
        <dbReference type="EMBL" id="AOW07327.1"/>
    </source>
</evidence>
<proteinExistence type="inferred from homology"/>
<dbReference type="RefSeq" id="XP_505547.1">
    <property type="nucleotide sequence ID" value="XM_505547.1"/>
</dbReference>
<dbReference type="EMBL" id="KZ858989">
    <property type="protein sequence ID" value="RDW25994.1"/>
    <property type="molecule type" value="Genomic_DNA"/>
</dbReference>
<accession>A0A1H6PZA3</accession>
<reference evidence="11 13" key="2">
    <citation type="submission" date="2018-07" db="EMBL/GenBank/DDBJ databases">
        <title>Draft Genome Assemblies for Five Robust Yarrowia lipolytica Strains Exhibiting High Lipid Production and Pentose Sugar Utilization and Sugar Alcohol Secretion from Undetoxified Lignocellulosic Biomass Hydrolysates.</title>
        <authorList>
            <consortium name="DOE Joint Genome Institute"/>
            <person name="Walker C."/>
            <person name="Ryu S."/>
            <person name="Na H."/>
            <person name="Zane M."/>
            <person name="LaButti K."/>
            <person name="Lipzen A."/>
            <person name="Haridas S."/>
            <person name="Barry K."/>
            <person name="Grigoriev I.V."/>
            <person name="Quarterman J."/>
            <person name="Slininger P."/>
            <person name="Dien B."/>
            <person name="Trinh C.T."/>
        </authorList>
    </citation>
    <scope>NUCLEOTIDE SEQUENCE [LARGE SCALE GENOMIC DNA]</scope>
    <source>
        <strain evidence="11 13">YB392</strain>
    </source>
</reference>
<evidence type="ECO:0000256" key="7">
    <source>
        <dbReference type="ARBA" id="ARBA00023204"/>
    </source>
</evidence>
<reference evidence="10 12" key="1">
    <citation type="journal article" date="2016" name="PLoS ONE">
        <title>Sequence Assembly of Yarrowia lipolytica Strain W29/CLIB89 Shows Transposable Element Diversity.</title>
        <authorList>
            <person name="Magnan C."/>
            <person name="Yu J."/>
            <person name="Chang I."/>
            <person name="Jahn E."/>
            <person name="Kanomata Y."/>
            <person name="Wu J."/>
            <person name="Zeller M."/>
            <person name="Oakes M."/>
            <person name="Baldi P."/>
            <person name="Sandmeyer S."/>
        </authorList>
    </citation>
    <scope>NUCLEOTIDE SEQUENCE [LARGE SCALE GENOMIC DNA]</scope>
    <source>
        <strain evidence="10">CLIB89</strain>
        <strain evidence="12">CLIB89(W29)</strain>
    </source>
</reference>
<evidence type="ECO:0000256" key="9">
    <source>
        <dbReference type="RuleBase" id="RU368032"/>
    </source>
</evidence>
<keyword evidence="6 9" id="KW-0804">Transcription</keyword>
<dbReference type="eggNOG" id="KOG3451">
    <property type="taxonomic scope" value="Eukaryota"/>
</dbReference>
<dbReference type="AlphaFoldDB" id="A0A1H6PZA3"/>
<dbReference type="Proteomes" id="UP000182444">
    <property type="component" value="Chromosome 1F"/>
</dbReference>
<dbReference type="GeneID" id="2909037"/>
<keyword evidence="4 9" id="KW-0227">DNA damage</keyword>
<evidence type="ECO:0000256" key="6">
    <source>
        <dbReference type="ARBA" id="ARBA00023163"/>
    </source>
</evidence>
<evidence type="ECO:0000256" key="2">
    <source>
        <dbReference type="ARBA" id="ARBA00007470"/>
    </source>
</evidence>
<keyword evidence="5 9" id="KW-0805">Transcription regulation</keyword>
<comment type="subunit">
    <text evidence="9">Component of the 7-subunit TFIIH core complex.</text>
</comment>
<evidence type="ECO:0000313" key="11">
    <source>
        <dbReference type="EMBL" id="RDW25994.1"/>
    </source>
</evidence>
<dbReference type="InterPro" id="IPR035935">
    <property type="entry name" value="TFB5-like_sf"/>
</dbReference>
<dbReference type="SMART" id="SM01395">
    <property type="entry name" value="Tbf5"/>
    <property type="match status" value="1"/>
</dbReference>
<gene>
    <name evidence="11" type="ORF">B0I71DRAFT_131623</name>
    <name evidence="10" type="ORF">YALI1_F23474g</name>
</gene>
<dbReference type="VEuPathDB" id="FungiDB:YALI0_F17688g"/>
<comment type="similarity">
    <text evidence="2 9">Belongs to the TFB5 family.</text>
</comment>
<dbReference type="EMBL" id="CP017558">
    <property type="protein sequence ID" value="AOW07327.1"/>
    <property type="molecule type" value="Genomic_DNA"/>
</dbReference>
<dbReference type="VEuPathDB" id="FungiDB:YALI1_F23474g"/>
<dbReference type="GO" id="GO:0005675">
    <property type="term" value="C:transcription factor TFIIH holo complex"/>
    <property type="evidence" value="ECO:0007669"/>
    <property type="project" value="TreeGrafter"/>
</dbReference>
<evidence type="ECO:0000256" key="8">
    <source>
        <dbReference type="ARBA" id="ARBA00023242"/>
    </source>
</evidence>